<dbReference type="EMBL" id="KI397486">
    <property type="protein sequence ID" value="ERM95303.1"/>
    <property type="molecule type" value="Genomic_DNA"/>
</dbReference>
<sequence length="92" mass="9519">MSGQAQPGQPIMPVAQTRTVPIMRLGVDTGTCGLDPLIGRPDPGWRYGSTVGPDQWGMGLIALNTICVRVKVVPSGSSLGLGLGSPSRFKSA</sequence>
<keyword evidence="2" id="KW-1185">Reference proteome</keyword>
<gene>
    <name evidence="1" type="ORF">AMTR_s00008p00120310</name>
</gene>
<accession>W1NIH8</accession>
<name>W1NIH8_AMBTC</name>
<evidence type="ECO:0000313" key="1">
    <source>
        <dbReference type="EMBL" id="ERM95303.1"/>
    </source>
</evidence>
<dbReference type="Gramene" id="ERM95303">
    <property type="protein sequence ID" value="ERM95303"/>
    <property type="gene ID" value="AMTR_s00008p00120310"/>
</dbReference>
<reference evidence="2" key="1">
    <citation type="journal article" date="2013" name="Science">
        <title>The Amborella genome and the evolution of flowering plants.</title>
        <authorList>
            <consortium name="Amborella Genome Project"/>
        </authorList>
    </citation>
    <scope>NUCLEOTIDE SEQUENCE [LARGE SCALE GENOMIC DNA]</scope>
</reference>
<dbReference type="AlphaFoldDB" id="W1NIH8"/>
<proteinExistence type="predicted"/>
<organism evidence="1 2">
    <name type="scientific">Amborella trichopoda</name>
    <dbReference type="NCBI Taxonomy" id="13333"/>
    <lineage>
        <taxon>Eukaryota</taxon>
        <taxon>Viridiplantae</taxon>
        <taxon>Streptophyta</taxon>
        <taxon>Embryophyta</taxon>
        <taxon>Tracheophyta</taxon>
        <taxon>Spermatophyta</taxon>
        <taxon>Magnoliopsida</taxon>
        <taxon>Amborellales</taxon>
        <taxon>Amborellaceae</taxon>
        <taxon>Amborella</taxon>
    </lineage>
</organism>
<dbReference type="Proteomes" id="UP000017836">
    <property type="component" value="Unassembled WGS sequence"/>
</dbReference>
<dbReference type="HOGENOM" id="CLU_2416213_0_0_1"/>
<protein>
    <submittedName>
        <fullName evidence="1">Uncharacterized protein</fullName>
    </submittedName>
</protein>
<evidence type="ECO:0000313" key="2">
    <source>
        <dbReference type="Proteomes" id="UP000017836"/>
    </source>
</evidence>